<dbReference type="RefSeq" id="WP_058356572.1">
    <property type="nucleotide sequence ID" value="NZ_CABKVG010000009.1"/>
</dbReference>
<name>A0ABY4DXK0_9NEIS</name>
<accession>A0ABY4DXK0</accession>
<dbReference type="Proteomes" id="UP000832011">
    <property type="component" value="Chromosome"/>
</dbReference>
<dbReference type="EMBL" id="CP091511">
    <property type="protein sequence ID" value="UOO87989.1"/>
    <property type="molecule type" value="Genomic_DNA"/>
</dbReference>
<protein>
    <recommendedName>
        <fullName evidence="3">Helix-turn-helix domain-containing protein</fullName>
    </recommendedName>
</protein>
<evidence type="ECO:0008006" key="3">
    <source>
        <dbReference type="Google" id="ProtNLM"/>
    </source>
</evidence>
<organism evidence="1 2">
    <name type="scientific">Vitreoscilla massiliensis</name>
    <dbReference type="NCBI Taxonomy" id="1689272"/>
    <lineage>
        <taxon>Bacteria</taxon>
        <taxon>Pseudomonadati</taxon>
        <taxon>Pseudomonadota</taxon>
        <taxon>Betaproteobacteria</taxon>
        <taxon>Neisseriales</taxon>
        <taxon>Neisseriaceae</taxon>
        <taxon>Vitreoscilla</taxon>
    </lineage>
</organism>
<keyword evidence="2" id="KW-1185">Reference proteome</keyword>
<sequence length="81" mass="9084">MSKTKQQAVIEATSTRQGLNRFEAQAIGDSCLNSTISNLSKMGYQFRTERETVPNRFGGQTHCNRYWLVSKPQSKAQEATA</sequence>
<evidence type="ECO:0000313" key="1">
    <source>
        <dbReference type="EMBL" id="UOO87989.1"/>
    </source>
</evidence>
<reference evidence="1 2" key="1">
    <citation type="journal article" date="2022" name="Res Sq">
        <title>Evolution of multicellular longitudinally dividing oral cavity symbionts (Neisseriaceae).</title>
        <authorList>
            <person name="Nyongesa S."/>
            <person name="Weber P."/>
            <person name="Bernet E."/>
            <person name="Pullido F."/>
            <person name="Nieckarz M."/>
            <person name="Delaby M."/>
            <person name="Nieves C."/>
            <person name="Viehboeck T."/>
            <person name="Krause N."/>
            <person name="Rivera-Millot A."/>
            <person name="Nakamura A."/>
            <person name="Vischer N."/>
            <person name="VanNieuwenhze M."/>
            <person name="Brun Y."/>
            <person name="Cava F."/>
            <person name="Bulgheresi S."/>
            <person name="Veyrier F."/>
        </authorList>
    </citation>
    <scope>NUCLEOTIDE SEQUENCE [LARGE SCALE GENOMIC DNA]</scope>
    <source>
        <strain evidence="1 2">SN4</strain>
    </source>
</reference>
<proteinExistence type="predicted"/>
<evidence type="ECO:0000313" key="2">
    <source>
        <dbReference type="Proteomes" id="UP000832011"/>
    </source>
</evidence>
<gene>
    <name evidence="1" type="ORF">LVJ82_10840</name>
</gene>